<reference evidence="2" key="1">
    <citation type="submission" date="2024-10" db="EMBL/GenBank/DDBJ databases">
        <authorList>
            <person name="Lesea H.P."/>
            <person name="Kuehl J.V."/>
            <person name="Chandonia J.-M."/>
        </authorList>
    </citation>
    <scope>NUCLEOTIDE SEQUENCE</scope>
    <source>
        <strain evidence="2">FW102-FHT14D07</strain>
    </source>
</reference>
<gene>
    <name evidence="2" type="primary">cas7u</name>
    <name evidence="2" type="ORF">ACFYG5_13425</name>
</gene>
<accession>A0AB74UN75</accession>
<dbReference type="RefSeq" id="WP_395116312.1">
    <property type="nucleotide sequence ID" value="NZ_CP170721.1"/>
</dbReference>
<evidence type="ECO:0000313" key="2">
    <source>
        <dbReference type="EMBL" id="XIA17557.1"/>
    </source>
</evidence>
<feature type="region of interest" description="Disordered" evidence="1">
    <location>
        <begin position="227"/>
        <end position="263"/>
    </location>
</feature>
<dbReference type="EMBL" id="CP170721">
    <property type="protein sequence ID" value="XIA17557.1"/>
    <property type="molecule type" value="Genomic_DNA"/>
</dbReference>
<organism evidence="2">
    <name type="scientific">Rhodanobacter sp. FW102-FHT14D07</name>
    <dbReference type="NCBI Taxonomy" id="3351462"/>
    <lineage>
        <taxon>Bacteria</taxon>
        <taxon>Pseudomonadati</taxon>
        <taxon>Pseudomonadota</taxon>
        <taxon>Gammaproteobacteria</taxon>
        <taxon>Lysobacterales</taxon>
        <taxon>Rhodanobacteraceae</taxon>
        <taxon>Rhodanobacter</taxon>
    </lineage>
</organism>
<protein>
    <submittedName>
        <fullName evidence="2">Type I-U CRISPR-associated RAMP protein Csb1/Cas7u</fullName>
    </submittedName>
</protein>
<name>A0AB74UN75_9GAMM</name>
<feature type="compositionally biased region" description="Polar residues" evidence="1">
    <location>
        <begin position="254"/>
        <end position="263"/>
    </location>
</feature>
<proteinExistence type="predicted"/>
<dbReference type="Pfam" id="PF09617">
    <property type="entry name" value="Cas_GSU0053"/>
    <property type="match status" value="1"/>
</dbReference>
<dbReference type="NCBIfam" id="TIGR02570">
    <property type="entry name" value="cas7_GSU0053"/>
    <property type="match status" value="1"/>
</dbReference>
<dbReference type="InterPro" id="IPR013403">
    <property type="entry name" value="CRISPR-assoc_prot_Csb1/Cas7u"/>
</dbReference>
<dbReference type="AlphaFoldDB" id="A0AB74UN75"/>
<evidence type="ECO:0000256" key="1">
    <source>
        <dbReference type="SAM" id="MobiDB-lite"/>
    </source>
</evidence>
<sequence>MDDKLTLDLIRSAVSGSAVAFRCRQKLQPAGGEGSPVFPATYEKGEYATEDRRIPGHEAPVPCVVLNSVQSEANHVELALLDAWDDKEIPLPVIAVDFAKQGLRRDLRVTSLEAPHRIADALLRDSLSPDGVEFRKSAHGSKIDHVDLRNATALFELCPTALVYGLWDSTGPRGGLGAKFARAYVSEVVGIDAVPGKKTASRIDPAEVRLGAGPVYLRAGGGWTLDENEAAKEKGKPVKAGSKPGKNDGDGKPSQINHGNVTPSISRGGFTIAYALRTSTLSLPALRRLRFPIDGQRDPARDRAAQTALAALALCGATLAQAAGSDLRSRCHLVPVEVSHWELLDAPGEEPKSYVLDRTDAITLYREAVEAAKAAGLPWLDEPLELVPSPQLAALVRKSQDLAVATAEAGED</sequence>